<dbReference type="SMART" id="SM00345">
    <property type="entry name" value="HTH_GNTR"/>
    <property type="match status" value="1"/>
</dbReference>
<sequence length="217" mass="24681">MESQKKKRAAGQTVDRLRELVLGNTFSDGEALRQTEIAELLGVSRTPVREALKELAQEGLVQIGPTGRTVVAGVDLKLIREYYEIRCQLEMWMLRLAIPVMTDAHIQKASEINQKMLTCQPDEWPKLNFEFHKILCGPANKPHTMALIEDLYMGSITRLRSPMRMFRNPDRSVRDHNQILQACRNQDVQGACDRLESHILLNSHALIEHLSALQANS</sequence>
<evidence type="ECO:0000256" key="1">
    <source>
        <dbReference type="ARBA" id="ARBA00023015"/>
    </source>
</evidence>
<keyword evidence="1" id="KW-0805">Transcription regulation</keyword>
<dbReference type="InterPro" id="IPR036388">
    <property type="entry name" value="WH-like_DNA-bd_sf"/>
</dbReference>
<evidence type="ECO:0000256" key="2">
    <source>
        <dbReference type="ARBA" id="ARBA00023125"/>
    </source>
</evidence>
<protein>
    <submittedName>
        <fullName evidence="5">GntR family transcriptional regulator</fullName>
    </submittedName>
</protein>
<organism evidence="5 6">
    <name type="scientific">Sulfitobacter mediterraneus</name>
    <dbReference type="NCBI Taxonomy" id="83219"/>
    <lineage>
        <taxon>Bacteria</taxon>
        <taxon>Pseudomonadati</taxon>
        <taxon>Pseudomonadota</taxon>
        <taxon>Alphaproteobacteria</taxon>
        <taxon>Rhodobacterales</taxon>
        <taxon>Roseobacteraceae</taxon>
        <taxon>Sulfitobacter</taxon>
    </lineage>
</organism>
<evidence type="ECO:0000256" key="3">
    <source>
        <dbReference type="ARBA" id="ARBA00023163"/>
    </source>
</evidence>
<evidence type="ECO:0000313" key="6">
    <source>
        <dbReference type="Proteomes" id="UP000244092"/>
    </source>
</evidence>
<evidence type="ECO:0000313" key="5">
    <source>
        <dbReference type="EMBL" id="PTX64476.1"/>
    </source>
</evidence>
<dbReference type="EMBL" id="QBKU01000016">
    <property type="protein sequence ID" value="PTX64476.1"/>
    <property type="molecule type" value="Genomic_DNA"/>
</dbReference>
<dbReference type="PROSITE" id="PS50949">
    <property type="entry name" value="HTH_GNTR"/>
    <property type="match status" value="1"/>
</dbReference>
<evidence type="ECO:0000259" key="4">
    <source>
        <dbReference type="PROSITE" id="PS50949"/>
    </source>
</evidence>
<dbReference type="PANTHER" id="PTHR43537:SF41">
    <property type="entry name" value="TRANSCRIPTIONAL REGULATORY PROTEIN"/>
    <property type="match status" value="1"/>
</dbReference>
<dbReference type="PANTHER" id="PTHR43537">
    <property type="entry name" value="TRANSCRIPTIONAL REGULATOR, GNTR FAMILY"/>
    <property type="match status" value="1"/>
</dbReference>
<dbReference type="InterPro" id="IPR008920">
    <property type="entry name" value="TF_FadR/GntR_C"/>
</dbReference>
<accession>A0A2T6C873</accession>
<dbReference type="GO" id="GO:0003700">
    <property type="term" value="F:DNA-binding transcription factor activity"/>
    <property type="evidence" value="ECO:0007669"/>
    <property type="project" value="InterPro"/>
</dbReference>
<dbReference type="OrthoDB" id="7620579at2"/>
<dbReference type="GO" id="GO:0003677">
    <property type="term" value="F:DNA binding"/>
    <property type="evidence" value="ECO:0007669"/>
    <property type="project" value="UniProtKB-KW"/>
</dbReference>
<comment type="caution">
    <text evidence="5">The sequence shown here is derived from an EMBL/GenBank/DDBJ whole genome shotgun (WGS) entry which is preliminary data.</text>
</comment>
<proteinExistence type="predicted"/>
<keyword evidence="2" id="KW-0238">DNA-binding</keyword>
<dbReference type="AlphaFoldDB" id="A0A2T6C873"/>
<dbReference type="InterPro" id="IPR036390">
    <property type="entry name" value="WH_DNA-bd_sf"/>
</dbReference>
<dbReference type="RefSeq" id="WP_025046838.1">
    <property type="nucleotide sequence ID" value="NZ_CANMAK010000016.1"/>
</dbReference>
<dbReference type="Pfam" id="PF07729">
    <property type="entry name" value="FCD"/>
    <property type="match status" value="1"/>
</dbReference>
<dbReference type="Proteomes" id="UP000244092">
    <property type="component" value="Unassembled WGS sequence"/>
</dbReference>
<dbReference type="InterPro" id="IPR011711">
    <property type="entry name" value="GntR_C"/>
</dbReference>
<dbReference type="SUPFAM" id="SSF48008">
    <property type="entry name" value="GntR ligand-binding domain-like"/>
    <property type="match status" value="1"/>
</dbReference>
<keyword evidence="3" id="KW-0804">Transcription</keyword>
<dbReference type="Pfam" id="PF00392">
    <property type="entry name" value="GntR"/>
    <property type="match status" value="1"/>
</dbReference>
<dbReference type="CDD" id="cd07377">
    <property type="entry name" value="WHTH_GntR"/>
    <property type="match status" value="1"/>
</dbReference>
<dbReference type="Gene3D" id="1.20.120.530">
    <property type="entry name" value="GntR ligand-binding domain-like"/>
    <property type="match status" value="1"/>
</dbReference>
<gene>
    <name evidence="5" type="ORF">C8N31_11633</name>
</gene>
<dbReference type="SMART" id="SM00895">
    <property type="entry name" value="FCD"/>
    <property type="match status" value="1"/>
</dbReference>
<reference evidence="5 6" key="1">
    <citation type="submission" date="2018-04" db="EMBL/GenBank/DDBJ databases">
        <title>Genomic Encyclopedia of Archaeal and Bacterial Type Strains, Phase II (KMG-II): from individual species to whole genera.</title>
        <authorList>
            <person name="Goeker M."/>
        </authorList>
    </citation>
    <scope>NUCLEOTIDE SEQUENCE [LARGE SCALE GENOMIC DNA]</scope>
    <source>
        <strain evidence="5 6">DSM 12244</strain>
    </source>
</reference>
<dbReference type="Gene3D" id="1.10.10.10">
    <property type="entry name" value="Winged helix-like DNA-binding domain superfamily/Winged helix DNA-binding domain"/>
    <property type="match status" value="1"/>
</dbReference>
<name>A0A2T6C873_9RHOB</name>
<dbReference type="PRINTS" id="PR00035">
    <property type="entry name" value="HTHGNTR"/>
</dbReference>
<dbReference type="SUPFAM" id="SSF46785">
    <property type="entry name" value="Winged helix' DNA-binding domain"/>
    <property type="match status" value="1"/>
</dbReference>
<dbReference type="InterPro" id="IPR000524">
    <property type="entry name" value="Tscrpt_reg_HTH_GntR"/>
</dbReference>
<feature type="domain" description="HTH gntR-type" evidence="4">
    <location>
        <begin position="7"/>
        <end position="74"/>
    </location>
</feature>